<name>A0A1Y1XWH9_9FUNG</name>
<organism evidence="1 2">
    <name type="scientific">Basidiobolus meristosporus CBS 931.73</name>
    <dbReference type="NCBI Taxonomy" id="1314790"/>
    <lineage>
        <taxon>Eukaryota</taxon>
        <taxon>Fungi</taxon>
        <taxon>Fungi incertae sedis</taxon>
        <taxon>Zoopagomycota</taxon>
        <taxon>Entomophthoromycotina</taxon>
        <taxon>Basidiobolomycetes</taxon>
        <taxon>Basidiobolales</taxon>
        <taxon>Basidiobolaceae</taxon>
        <taxon>Basidiobolus</taxon>
    </lineage>
</organism>
<sequence length="60" mass="6611">MSAVYLNKGRVGCDGQRGPSETSLDGFGSRCHSCKIQCTMAQSCRLCEHRNCSCIQYGYL</sequence>
<dbReference type="Proteomes" id="UP000193498">
    <property type="component" value="Unassembled WGS sequence"/>
</dbReference>
<evidence type="ECO:0000313" key="2">
    <source>
        <dbReference type="Proteomes" id="UP000193498"/>
    </source>
</evidence>
<dbReference type="EMBL" id="MCFE01000401">
    <property type="protein sequence ID" value="ORX90083.1"/>
    <property type="molecule type" value="Genomic_DNA"/>
</dbReference>
<evidence type="ECO:0000313" key="1">
    <source>
        <dbReference type="EMBL" id="ORX90083.1"/>
    </source>
</evidence>
<reference evidence="1 2" key="1">
    <citation type="submission" date="2016-07" db="EMBL/GenBank/DDBJ databases">
        <title>Pervasive Adenine N6-methylation of Active Genes in Fungi.</title>
        <authorList>
            <consortium name="DOE Joint Genome Institute"/>
            <person name="Mondo S.J."/>
            <person name="Dannebaum R.O."/>
            <person name="Kuo R.C."/>
            <person name="Labutti K."/>
            <person name="Haridas S."/>
            <person name="Kuo A."/>
            <person name="Salamov A."/>
            <person name="Ahrendt S.R."/>
            <person name="Lipzen A."/>
            <person name="Sullivan W."/>
            <person name="Andreopoulos W.B."/>
            <person name="Clum A."/>
            <person name="Lindquist E."/>
            <person name="Daum C."/>
            <person name="Ramamoorthy G.K."/>
            <person name="Gryganskyi A."/>
            <person name="Culley D."/>
            <person name="Magnuson J.K."/>
            <person name="James T.Y."/>
            <person name="O'Malley M.A."/>
            <person name="Stajich J.E."/>
            <person name="Spatafora J.W."/>
            <person name="Visel A."/>
            <person name="Grigoriev I.V."/>
        </authorList>
    </citation>
    <scope>NUCLEOTIDE SEQUENCE [LARGE SCALE GENOMIC DNA]</scope>
    <source>
        <strain evidence="1 2">CBS 931.73</strain>
    </source>
</reference>
<accession>A0A1Y1XWH9</accession>
<gene>
    <name evidence="1" type="ORF">K493DRAFT_62898</name>
</gene>
<comment type="caution">
    <text evidence="1">The sequence shown here is derived from an EMBL/GenBank/DDBJ whole genome shotgun (WGS) entry which is preliminary data.</text>
</comment>
<dbReference type="InParanoid" id="A0A1Y1XWH9"/>
<protein>
    <submittedName>
        <fullName evidence="1">Uncharacterized protein</fullName>
    </submittedName>
</protein>
<keyword evidence="2" id="KW-1185">Reference proteome</keyword>
<proteinExistence type="predicted"/>
<dbReference type="AlphaFoldDB" id="A0A1Y1XWH9"/>